<dbReference type="GO" id="GO:0003677">
    <property type="term" value="F:DNA binding"/>
    <property type="evidence" value="ECO:0007669"/>
    <property type="project" value="InterPro"/>
</dbReference>
<dbReference type="AlphaFoldDB" id="A0A9D0YT39"/>
<dbReference type="SMART" id="SM00530">
    <property type="entry name" value="HTH_XRE"/>
    <property type="match status" value="1"/>
</dbReference>
<dbReference type="InterPro" id="IPR010982">
    <property type="entry name" value="Lambda_DNA-bd_dom_sf"/>
</dbReference>
<reference evidence="2" key="1">
    <citation type="submission" date="2020-10" db="EMBL/GenBank/DDBJ databases">
        <authorList>
            <person name="Gilroy R."/>
        </authorList>
    </citation>
    <scope>NUCLEOTIDE SEQUENCE</scope>
    <source>
        <strain evidence="2">ChiGjej2B2-12916</strain>
    </source>
</reference>
<organism evidence="2 3">
    <name type="scientific">Candidatus Enterenecus faecium</name>
    <dbReference type="NCBI Taxonomy" id="2840780"/>
    <lineage>
        <taxon>Bacteria</taxon>
        <taxon>Bacillati</taxon>
        <taxon>Bacillota</taxon>
        <taxon>Clostridia</taxon>
        <taxon>Eubacteriales</taxon>
        <taxon>Candidatus Enterenecus</taxon>
    </lineage>
</organism>
<dbReference type="Gene3D" id="1.10.260.40">
    <property type="entry name" value="lambda repressor-like DNA-binding domains"/>
    <property type="match status" value="1"/>
</dbReference>
<evidence type="ECO:0000259" key="1">
    <source>
        <dbReference type="PROSITE" id="PS50943"/>
    </source>
</evidence>
<accession>A0A9D0YT39</accession>
<sequence>MKIYDFGGKKNISGDRIHQARTAMRLSQADLAARMQVNGVTIEREAISKIETGDRFITDYELMVFSRVLGVSVNWLMGEKGPEQ</sequence>
<gene>
    <name evidence="2" type="ORF">IAD31_03195</name>
</gene>
<evidence type="ECO:0000313" key="2">
    <source>
        <dbReference type="EMBL" id="HIQ60585.1"/>
    </source>
</evidence>
<evidence type="ECO:0000313" key="3">
    <source>
        <dbReference type="Proteomes" id="UP000886879"/>
    </source>
</evidence>
<dbReference type="CDD" id="cd00093">
    <property type="entry name" value="HTH_XRE"/>
    <property type="match status" value="1"/>
</dbReference>
<dbReference type="PROSITE" id="PS50943">
    <property type="entry name" value="HTH_CROC1"/>
    <property type="match status" value="1"/>
</dbReference>
<dbReference type="InterPro" id="IPR001387">
    <property type="entry name" value="Cro/C1-type_HTH"/>
</dbReference>
<dbReference type="EMBL" id="DVFO01000031">
    <property type="protein sequence ID" value="HIQ60585.1"/>
    <property type="molecule type" value="Genomic_DNA"/>
</dbReference>
<dbReference type="Proteomes" id="UP000886879">
    <property type="component" value="Unassembled WGS sequence"/>
</dbReference>
<dbReference type="SUPFAM" id="SSF47413">
    <property type="entry name" value="lambda repressor-like DNA-binding domains"/>
    <property type="match status" value="1"/>
</dbReference>
<feature type="domain" description="HTH cro/C1-type" evidence="1">
    <location>
        <begin position="17"/>
        <end position="76"/>
    </location>
</feature>
<dbReference type="Pfam" id="PF01381">
    <property type="entry name" value="HTH_3"/>
    <property type="match status" value="1"/>
</dbReference>
<comment type="caution">
    <text evidence="2">The sequence shown here is derived from an EMBL/GenBank/DDBJ whole genome shotgun (WGS) entry which is preliminary data.</text>
</comment>
<proteinExistence type="predicted"/>
<protein>
    <submittedName>
        <fullName evidence="2">Helix-turn-helix transcriptional regulator</fullName>
    </submittedName>
</protein>
<reference evidence="2" key="2">
    <citation type="journal article" date="2021" name="PeerJ">
        <title>Extensive microbial diversity within the chicken gut microbiome revealed by metagenomics and culture.</title>
        <authorList>
            <person name="Gilroy R."/>
            <person name="Ravi A."/>
            <person name="Getino M."/>
            <person name="Pursley I."/>
            <person name="Horton D.L."/>
            <person name="Alikhan N.F."/>
            <person name="Baker D."/>
            <person name="Gharbi K."/>
            <person name="Hall N."/>
            <person name="Watson M."/>
            <person name="Adriaenssens E.M."/>
            <person name="Foster-Nyarko E."/>
            <person name="Jarju S."/>
            <person name="Secka A."/>
            <person name="Antonio M."/>
            <person name="Oren A."/>
            <person name="Chaudhuri R.R."/>
            <person name="La Ragione R."/>
            <person name="Hildebrand F."/>
            <person name="Pallen M.J."/>
        </authorList>
    </citation>
    <scope>NUCLEOTIDE SEQUENCE</scope>
    <source>
        <strain evidence="2">ChiGjej2B2-12916</strain>
    </source>
</reference>
<name>A0A9D0YT39_9FIRM</name>